<dbReference type="PANTHER" id="PTHR14787">
    <property type="entry name" value="C10ORF188 FAMILY MEMBER"/>
    <property type="match status" value="1"/>
</dbReference>
<name>A0A8C0KPV0_CANLU</name>
<protein>
    <recommendedName>
        <fullName evidence="4">ATPase PAAT</fullName>
    </recommendedName>
</protein>
<organism evidence="2 3">
    <name type="scientific">Canis lupus dingo</name>
    <name type="common">dingo</name>
    <dbReference type="NCBI Taxonomy" id="286419"/>
    <lineage>
        <taxon>Eukaryota</taxon>
        <taxon>Metazoa</taxon>
        <taxon>Chordata</taxon>
        <taxon>Craniata</taxon>
        <taxon>Vertebrata</taxon>
        <taxon>Euteleostomi</taxon>
        <taxon>Mammalia</taxon>
        <taxon>Eutheria</taxon>
        <taxon>Laurasiatheria</taxon>
        <taxon>Carnivora</taxon>
        <taxon>Caniformia</taxon>
        <taxon>Canidae</taxon>
        <taxon>Canis</taxon>
    </lineage>
</organism>
<dbReference type="InterPro" id="IPR028043">
    <property type="entry name" value="PAAT-like"/>
</dbReference>
<feature type="region of interest" description="Disordered" evidence="1">
    <location>
        <begin position="414"/>
        <end position="433"/>
    </location>
</feature>
<feature type="compositionally biased region" description="Basic and acidic residues" evidence="1">
    <location>
        <begin position="423"/>
        <end position="433"/>
    </location>
</feature>
<proteinExistence type="predicted"/>
<dbReference type="Proteomes" id="UP000694391">
    <property type="component" value="Unplaced"/>
</dbReference>
<accession>A0A8C0KPV0</accession>
<dbReference type="AlphaFoldDB" id="A0A8C0KPV0"/>
<gene>
    <name evidence="2" type="primary">LOC112672448</name>
</gene>
<dbReference type="PANTHER" id="PTHR14787:SF1">
    <property type="entry name" value="ATPASE PAAT"/>
    <property type="match status" value="1"/>
</dbReference>
<dbReference type="Pfam" id="PF14958">
    <property type="entry name" value="PAAT-like"/>
    <property type="match status" value="1"/>
</dbReference>
<dbReference type="Ensembl" id="ENSCAFT00020022164.1">
    <property type="protein sequence ID" value="ENSCAFP00020019153.1"/>
    <property type="gene ID" value="ENSCAFG00020015204.1"/>
</dbReference>
<evidence type="ECO:0000256" key="1">
    <source>
        <dbReference type="SAM" id="MobiDB-lite"/>
    </source>
</evidence>
<dbReference type="GeneTree" id="ENSGT00390000017384"/>
<evidence type="ECO:0000313" key="2">
    <source>
        <dbReference type="Ensembl" id="ENSCAFP00020019153.1"/>
    </source>
</evidence>
<sequence>QETAGAEDAGLSRRPVLASSWDAACGALAQSLRLTRADLGARELDWDELLAPPAAGSLTKKPCFLYLRCDPKAGEEIASVGVLSSARNMEVYVGEEYCGTSRGKSVCGDLGGREHETIFYMKYLKLESCSHACKIKLLSFGENQCVFISKVVVQLRRVSANSSTSSPALGSRIDLQRVQTLMEAMGSKLSPGAQQLMNMVRFQQQNCVPIGEQLQSVLGNPGYKRMMDLQSSSASGTLDKSPSTPFPFRTGLTSGSLAEDLKAYIDKSLQPLGGGNMTDLKDYNVVPQNHSLLENDLRNAVSSFLPKKASDHSTLLNSELPPFLQKCSQVNHLRVGHNTKWQGSITKASEGVVGVGTEEQPVCSYLEKILTKNLELMEKRLVDYVDQRLCKLQEHMDAKIALLMDLLQSPYSPPPGTALRPCDSGERLSNGER</sequence>
<reference evidence="2" key="2">
    <citation type="submission" date="2025-09" db="UniProtKB">
        <authorList>
            <consortium name="Ensembl"/>
        </authorList>
    </citation>
    <scope>IDENTIFICATION</scope>
</reference>
<evidence type="ECO:0000313" key="3">
    <source>
        <dbReference type="Proteomes" id="UP000694391"/>
    </source>
</evidence>
<reference evidence="2" key="1">
    <citation type="submission" date="2025-08" db="UniProtKB">
        <authorList>
            <consortium name="Ensembl"/>
        </authorList>
    </citation>
    <scope>IDENTIFICATION</scope>
</reference>
<keyword evidence="3" id="KW-1185">Reference proteome</keyword>
<evidence type="ECO:0008006" key="4">
    <source>
        <dbReference type="Google" id="ProtNLM"/>
    </source>
</evidence>